<dbReference type="SUPFAM" id="SSF52172">
    <property type="entry name" value="CheY-like"/>
    <property type="match status" value="1"/>
</dbReference>
<dbReference type="FunFam" id="3.30.565.10:FF:000006">
    <property type="entry name" value="Sensor histidine kinase WalK"/>
    <property type="match status" value="1"/>
</dbReference>
<dbReference type="InterPro" id="IPR036890">
    <property type="entry name" value="HATPase_C_sf"/>
</dbReference>
<keyword evidence="9" id="KW-1185">Reference proteome</keyword>
<evidence type="ECO:0000313" key="8">
    <source>
        <dbReference type="EMBL" id="MBZ2165704.1"/>
    </source>
</evidence>
<dbReference type="Proteomes" id="UP000825933">
    <property type="component" value="Unassembled WGS sequence"/>
</dbReference>
<feature type="domain" description="Histidine kinase" evidence="7">
    <location>
        <begin position="83"/>
        <end position="296"/>
    </location>
</feature>
<organism evidence="8 9">
    <name type="scientific">Methanobacterium spitsbergense</name>
    <dbReference type="NCBI Taxonomy" id="2874285"/>
    <lineage>
        <taxon>Archaea</taxon>
        <taxon>Methanobacteriati</taxon>
        <taxon>Methanobacteriota</taxon>
        <taxon>Methanomada group</taxon>
        <taxon>Methanobacteria</taxon>
        <taxon>Methanobacteriales</taxon>
        <taxon>Methanobacteriaceae</taxon>
        <taxon>Methanobacterium</taxon>
    </lineage>
</organism>
<dbReference type="EC" id="2.7.13.3" evidence="2"/>
<dbReference type="SUPFAM" id="SSF55874">
    <property type="entry name" value="ATPase domain of HSP90 chaperone/DNA topoisomerase II/histidine kinase"/>
    <property type="match status" value="1"/>
</dbReference>
<keyword evidence="5" id="KW-0418">Kinase</keyword>
<protein>
    <recommendedName>
        <fullName evidence="2">histidine kinase</fullName>
        <ecNumber evidence="2">2.7.13.3</ecNumber>
    </recommendedName>
</protein>
<dbReference type="InterPro" id="IPR004358">
    <property type="entry name" value="Sig_transdc_His_kin-like_C"/>
</dbReference>
<comment type="caution">
    <text evidence="8">The sequence shown here is derived from an EMBL/GenBank/DDBJ whole genome shotgun (WGS) entry which is preliminary data.</text>
</comment>
<evidence type="ECO:0000256" key="5">
    <source>
        <dbReference type="ARBA" id="ARBA00022777"/>
    </source>
</evidence>
<reference evidence="9" key="1">
    <citation type="journal article" date="2022" name="Microbiol. Resour. Announc.">
        <title>Draft Genome Sequence of a Methanogenic Archaeon from West Spitsbergen Permafrost.</title>
        <authorList>
            <person name="Trubitsyn V."/>
            <person name="Rivkina E."/>
            <person name="Shcherbakova V."/>
        </authorList>
    </citation>
    <scope>NUCLEOTIDE SEQUENCE [LARGE SCALE GENOMIC DNA]</scope>
    <source>
        <strain evidence="9">VT</strain>
    </source>
</reference>
<dbReference type="PROSITE" id="PS50109">
    <property type="entry name" value="HIS_KIN"/>
    <property type="match status" value="1"/>
</dbReference>
<dbReference type="Pfam" id="PF00512">
    <property type="entry name" value="HisKA"/>
    <property type="match status" value="1"/>
</dbReference>
<dbReference type="SMART" id="SM00388">
    <property type="entry name" value="HisKA"/>
    <property type="match status" value="1"/>
</dbReference>
<dbReference type="EMBL" id="JAIOUQ010000007">
    <property type="protein sequence ID" value="MBZ2165704.1"/>
    <property type="molecule type" value="Genomic_DNA"/>
</dbReference>
<gene>
    <name evidence="8" type="ORF">K8N75_06585</name>
</gene>
<sequence>MIVLTGLNKEEIGIFAVKIGAQDYLIKKEIDSKLLKRSIRYSIERKKIESELQNYKSNLEDKVKERTKELEQSNKELQQFAYVASHDLREPLRMISSFLQLLERRYNEQLDEDANEFIEFAVDGAKRLDSMIKDLLEYSRVANKKRKFNDVDLNEVLERTNLNLKLAIDDNNAEIIANKLPTLSGDEQLLVQLFQNLISNSIKYRSKENPIIQISVNNEMNHFIFLFKDNGIGISTKHLERIFTIFQRLHTREEYEGTGIGLAIAQKIVQQHGGQIWAESEPGEGTIIYFTIPYNN</sequence>
<dbReference type="PANTHER" id="PTHR43304">
    <property type="entry name" value="PHYTOCHROME-LIKE PROTEIN CPH1"/>
    <property type="match status" value="1"/>
</dbReference>
<dbReference type="InterPro" id="IPR005467">
    <property type="entry name" value="His_kinase_dom"/>
</dbReference>
<feature type="coiled-coil region" evidence="6">
    <location>
        <begin position="45"/>
        <end position="76"/>
    </location>
</feature>
<evidence type="ECO:0000256" key="1">
    <source>
        <dbReference type="ARBA" id="ARBA00000085"/>
    </source>
</evidence>
<dbReference type="InterPro" id="IPR036097">
    <property type="entry name" value="HisK_dim/P_sf"/>
</dbReference>
<dbReference type="InterPro" id="IPR003661">
    <property type="entry name" value="HisK_dim/P_dom"/>
</dbReference>
<dbReference type="SUPFAM" id="SSF47384">
    <property type="entry name" value="Homodimeric domain of signal transducing histidine kinase"/>
    <property type="match status" value="1"/>
</dbReference>
<comment type="catalytic activity">
    <reaction evidence="1">
        <text>ATP + protein L-histidine = ADP + protein N-phospho-L-histidine.</text>
        <dbReference type="EC" id="2.7.13.3"/>
    </reaction>
</comment>
<keyword evidence="4" id="KW-0808">Transferase</keyword>
<keyword evidence="6" id="KW-0175">Coiled coil</keyword>
<dbReference type="AlphaFoldDB" id="A0A8T5UPX2"/>
<proteinExistence type="predicted"/>
<evidence type="ECO:0000256" key="3">
    <source>
        <dbReference type="ARBA" id="ARBA00022553"/>
    </source>
</evidence>
<evidence type="ECO:0000256" key="2">
    <source>
        <dbReference type="ARBA" id="ARBA00012438"/>
    </source>
</evidence>
<evidence type="ECO:0000313" key="9">
    <source>
        <dbReference type="Proteomes" id="UP000825933"/>
    </source>
</evidence>
<keyword evidence="3" id="KW-0597">Phosphoprotein</keyword>
<dbReference type="PANTHER" id="PTHR43304:SF1">
    <property type="entry name" value="PAC DOMAIN-CONTAINING PROTEIN"/>
    <property type="match status" value="1"/>
</dbReference>
<evidence type="ECO:0000256" key="4">
    <source>
        <dbReference type="ARBA" id="ARBA00022679"/>
    </source>
</evidence>
<name>A0A8T5UPX2_9EURY</name>
<dbReference type="Pfam" id="PF02518">
    <property type="entry name" value="HATPase_c"/>
    <property type="match status" value="1"/>
</dbReference>
<dbReference type="InterPro" id="IPR003594">
    <property type="entry name" value="HATPase_dom"/>
</dbReference>
<accession>A0A8T5UPX2</accession>
<dbReference type="InterPro" id="IPR011006">
    <property type="entry name" value="CheY-like_superfamily"/>
</dbReference>
<dbReference type="SMART" id="SM00387">
    <property type="entry name" value="HATPase_c"/>
    <property type="match status" value="1"/>
</dbReference>
<evidence type="ECO:0000256" key="6">
    <source>
        <dbReference type="SAM" id="Coils"/>
    </source>
</evidence>
<evidence type="ECO:0000259" key="7">
    <source>
        <dbReference type="PROSITE" id="PS50109"/>
    </source>
</evidence>
<dbReference type="PRINTS" id="PR00344">
    <property type="entry name" value="BCTRLSENSOR"/>
</dbReference>
<dbReference type="InterPro" id="IPR052162">
    <property type="entry name" value="Sensor_kinase/Photoreceptor"/>
</dbReference>
<dbReference type="Gene3D" id="3.30.565.10">
    <property type="entry name" value="Histidine kinase-like ATPase, C-terminal domain"/>
    <property type="match status" value="1"/>
</dbReference>
<dbReference type="GO" id="GO:0000155">
    <property type="term" value="F:phosphorelay sensor kinase activity"/>
    <property type="evidence" value="ECO:0007669"/>
    <property type="project" value="InterPro"/>
</dbReference>
<dbReference type="Gene3D" id="1.10.287.130">
    <property type="match status" value="1"/>
</dbReference>
<dbReference type="CDD" id="cd00082">
    <property type="entry name" value="HisKA"/>
    <property type="match status" value="1"/>
</dbReference>